<keyword evidence="1" id="KW-0812">Transmembrane</keyword>
<dbReference type="AlphaFoldDB" id="A0A1L7WAB7"/>
<dbReference type="Pfam" id="PF17111">
    <property type="entry name" value="PigL_N"/>
    <property type="match status" value="1"/>
</dbReference>
<dbReference type="RefSeq" id="XP_031090021.1">
    <property type="nucleotide sequence ID" value="XM_031224798.1"/>
</dbReference>
<evidence type="ECO:0000256" key="1">
    <source>
        <dbReference type="SAM" id="Phobius"/>
    </source>
</evidence>
<feature type="domain" description="Azaphilone pigments biosynthesis cluster protein L N-terminal" evidence="2">
    <location>
        <begin position="1"/>
        <end position="175"/>
    </location>
</feature>
<evidence type="ECO:0000259" key="2">
    <source>
        <dbReference type="Pfam" id="PF17111"/>
    </source>
</evidence>
<gene>
    <name evidence="3" type="ORF">FPRO_15880</name>
</gene>
<sequence>MDPLSITTGCVGLISTIGTLSLSINSFVRTCREARNDLDRVVRELLSLQTVLELIKDAIDEDKTFPNTLAYHVSNILANCHLVVTELQGCVTKYGNNRLKTKASWTISGQGDVAKLRSNLEAHKAALELALDMLALHTAKAIRTDTTEIRNDTSAIKDGTAQILQEISQLQAQLSNRDDYILQKFLEDMTTYTENDLDGASIDWKSSSTWVPSPIMEDEESIGSAQLSISESAHFNVYNNHSEYQVAEEDGLSVWECIKNVETYYKGIEGEWRDICLRRRRRAAVMAEQRPSSLSKVPLDSFDAAFGLFRPPSPSTVPPELFDAFSLSFYWSASEDIPDPFADEVSLESSTTHFTALTFPGREFAFQDILRPSRFQPPRQIKIAFYIPVDGFTSPSEFETQWNFISIHVAALAQQVASPWQNIVVIIEGPPRWIGVDPNILMLFRNLGILFETDQSIDYVGRVSLYPPYHMERDEIFERPILGTIYERTVQPTTHSYRGCFENILIPTPLQVIAVAPHQYRNDPTHHNLQYYDNWAVAVCNVLKPEFIVTLPYPEMAKTPHPNRFLRDLWRCRTRFSNSKHEHVNQCVLLTPLEFQTGRVGIRPVRSRVGLLNRKPSLENDVSSLSTQSDIEILPHPEQPTTAVEHVDGLLKEPLPHPKQSTTSAEHVVGFRSQPESTARNTPPVENWNYIYILSGLVISYIILFSTFYTYILFSLVFFYIIYIFLLV</sequence>
<dbReference type="InterPro" id="IPR031348">
    <property type="entry name" value="PigL_N"/>
</dbReference>
<protein>
    <recommendedName>
        <fullName evidence="2">Azaphilone pigments biosynthesis cluster protein L N-terminal domain-containing protein</fullName>
    </recommendedName>
</protein>
<dbReference type="Proteomes" id="UP000183971">
    <property type="component" value="Unassembled WGS sequence"/>
</dbReference>
<comment type="caution">
    <text evidence="3">The sequence shown here is derived from an EMBL/GenBank/DDBJ whole genome shotgun (WGS) entry which is preliminary data.</text>
</comment>
<keyword evidence="1" id="KW-1133">Transmembrane helix</keyword>
<dbReference type="GeneID" id="42060735"/>
<keyword evidence="4" id="KW-1185">Reference proteome</keyword>
<dbReference type="EMBL" id="FJOF01000017">
    <property type="protein sequence ID" value="CZR49521.1"/>
    <property type="molecule type" value="Genomic_DNA"/>
</dbReference>
<keyword evidence="1" id="KW-0472">Membrane</keyword>
<reference evidence="4" key="1">
    <citation type="journal article" date="2016" name="Genome Biol. Evol.">
        <title>Comparative 'omics' of the Fusarium fujikuroi species complex highlights differences in genetic potential and metabolite synthesis.</title>
        <authorList>
            <person name="Niehaus E.-M."/>
            <person name="Muensterkoetter M."/>
            <person name="Proctor R.H."/>
            <person name="Brown D.W."/>
            <person name="Sharon A."/>
            <person name="Idan Y."/>
            <person name="Oren-Young L."/>
            <person name="Sieber C.M."/>
            <person name="Novak O."/>
            <person name="Pencik A."/>
            <person name="Tarkowska D."/>
            <person name="Hromadova K."/>
            <person name="Freeman S."/>
            <person name="Maymon M."/>
            <person name="Elazar M."/>
            <person name="Youssef S.A."/>
            <person name="El-Shabrawy E.S.M."/>
            <person name="Shalaby A.B.A."/>
            <person name="Houterman P."/>
            <person name="Brock N.L."/>
            <person name="Burkhardt I."/>
            <person name="Tsavkelova E.A."/>
            <person name="Dickschat J.S."/>
            <person name="Galuszka P."/>
            <person name="Gueldener U."/>
            <person name="Tudzynski B."/>
        </authorList>
    </citation>
    <scope>NUCLEOTIDE SEQUENCE [LARGE SCALE GENOMIC DNA]</scope>
    <source>
        <strain evidence="4">ET1</strain>
    </source>
</reference>
<feature type="transmembrane region" description="Helical" evidence="1">
    <location>
        <begin position="690"/>
        <end position="723"/>
    </location>
</feature>
<dbReference type="VEuPathDB" id="FungiDB:FPRO_15880"/>
<evidence type="ECO:0000313" key="4">
    <source>
        <dbReference type="Proteomes" id="UP000183971"/>
    </source>
</evidence>
<name>A0A1L7WAB7_FUSPR</name>
<accession>A0A1L7WAB7</accession>
<evidence type="ECO:0000313" key="3">
    <source>
        <dbReference type="EMBL" id="CZR49521.1"/>
    </source>
</evidence>
<proteinExistence type="predicted"/>
<organism evidence="3 4">
    <name type="scientific">Fusarium proliferatum (strain ET1)</name>
    <name type="common">Orchid endophyte fungus</name>
    <dbReference type="NCBI Taxonomy" id="1227346"/>
    <lineage>
        <taxon>Eukaryota</taxon>
        <taxon>Fungi</taxon>
        <taxon>Dikarya</taxon>
        <taxon>Ascomycota</taxon>
        <taxon>Pezizomycotina</taxon>
        <taxon>Sordariomycetes</taxon>
        <taxon>Hypocreomycetidae</taxon>
        <taxon>Hypocreales</taxon>
        <taxon>Nectriaceae</taxon>
        <taxon>Fusarium</taxon>
        <taxon>Fusarium fujikuroi species complex</taxon>
    </lineage>
</organism>